<sequence length="673" mass="75602">MRLRLRVQRHELPPTNILWSVPDASSSQAYTVARLLEDVNNIIPLEAEQWGLEDYVVEIGGFECLHFSPVFQTLKEDDQVSIRPLLTAEVRSRTLTGRVQISESGQHLVDGVPFGRPYLKRPNRPAIPIPPRKRLRLAEDATGDLVEPEFASLITVNGDKSLREESARNQHTITPSRQVSKAVHFEQLPPEQSDSEDDEDFAPDESDVSMEDDSTTDSDNRLQAPGNSATAHDTDDSSDASDSSSSSEYESESESDSESDSNSSSGENERSTPEILASHPGVPHGKGTKQTQQRNSRRRRTHKLRRLKYLGILDAHATYADLDNWYALNDEVRICQLQDAKRLLVEKKRKPTETNANVVVHGDQEELEQLRRQLLAKYGQDTPSLEPRAELAPPSTIPAEEPVRKRLRPNVSAITRIIGHQARPVIQKAAAFQSKAATNEEGDTPVDPKFWKSKINLSAFECWHEEVELSTPPFPFKQHWDPASKEMNQYGKPKSKRNKKTNLVNAVPIETPVKEEATVKLDYGEVVDLLASEKTEGNNAAIESQFFQDARAAVKTDLPPLPEDPESLPSLSIVDLTIGAVIVFKTWDLNNLSPEVSGFKTAIIEEICEDHIITLRLADRDVRCKEKKFDQSGNRIYERADQFQLEDSDDDEEPGVERKAFNELIEPKLLRPA</sequence>
<feature type="compositionally biased region" description="Acidic residues" evidence="1">
    <location>
        <begin position="193"/>
        <end position="216"/>
    </location>
</feature>
<evidence type="ECO:0000259" key="2">
    <source>
        <dbReference type="Pfam" id="PF24054"/>
    </source>
</evidence>
<evidence type="ECO:0000313" key="3">
    <source>
        <dbReference type="EMBL" id="KAF2259779.1"/>
    </source>
</evidence>
<feature type="region of interest" description="Disordered" evidence="1">
    <location>
        <begin position="188"/>
        <end position="302"/>
    </location>
</feature>
<accession>A0A9P4JYX7</accession>
<dbReference type="OrthoDB" id="5368821at2759"/>
<name>A0A9P4JYX7_9PLEO</name>
<evidence type="ECO:0000256" key="1">
    <source>
        <dbReference type="SAM" id="MobiDB-lite"/>
    </source>
</evidence>
<comment type="caution">
    <text evidence="3">The sequence shown here is derived from an EMBL/GenBank/DDBJ whole genome shotgun (WGS) entry which is preliminary data.</text>
</comment>
<dbReference type="InterPro" id="IPR055781">
    <property type="entry name" value="DUF7357"/>
</dbReference>
<dbReference type="AlphaFoldDB" id="A0A9P4JYX7"/>
<gene>
    <name evidence="3" type="ORF">CC78DRAFT_620743</name>
</gene>
<keyword evidence="4" id="KW-1185">Reference proteome</keyword>
<protein>
    <recommendedName>
        <fullName evidence="2">DUF7357 domain-containing protein</fullName>
    </recommendedName>
</protein>
<reference evidence="4" key="1">
    <citation type="journal article" date="2020" name="Stud. Mycol.">
        <title>101 Dothideomycetes genomes: A test case for predicting lifestyles and emergence of pathogens.</title>
        <authorList>
            <person name="Haridas S."/>
            <person name="Albert R."/>
            <person name="Binder M."/>
            <person name="Bloem J."/>
            <person name="LaButti K."/>
            <person name="Salamov A."/>
            <person name="Andreopoulos B."/>
            <person name="Baker S."/>
            <person name="Barry K."/>
            <person name="Bills G."/>
            <person name="Bluhm B."/>
            <person name="Cannon C."/>
            <person name="Castanera R."/>
            <person name="Culley D."/>
            <person name="Daum C."/>
            <person name="Ezra D."/>
            <person name="Gonzalez J."/>
            <person name="Henrissat B."/>
            <person name="Kuo A."/>
            <person name="Liang C."/>
            <person name="Lipzen A."/>
            <person name="Lutzoni F."/>
            <person name="Magnuson J."/>
            <person name="Mondo S."/>
            <person name="Nolan M."/>
            <person name="Ohm R."/>
            <person name="Pangilinan J."/>
            <person name="Park H.-J."/>
            <person name="Ramirez L."/>
            <person name="Alfaro M."/>
            <person name="Sun H."/>
            <person name="Tritt A."/>
            <person name="Yoshinaga Y."/>
            <person name="Zwiers L.-H."/>
            <person name="Turgeon B."/>
            <person name="Goodwin S."/>
            <person name="Spatafora J."/>
            <person name="Crous P."/>
            <person name="Grigoriev I."/>
        </authorList>
    </citation>
    <scope>NUCLEOTIDE SEQUENCE [LARGE SCALE GENOMIC DNA]</scope>
    <source>
        <strain evidence="4">CBS 304.66</strain>
    </source>
</reference>
<feature type="domain" description="DUF7357" evidence="2">
    <location>
        <begin position="1"/>
        <end position="132"/>
    </location>
</feature>
<feature type="compositionally biased region" description="Acidic residues" evidence="1">
    <location>
        <begin position="249"/>
        <end position="259"/>
    </location>
</feature>
<dbReference type="EMBL" id="ML986698">
    <property type="protein sequence ID" value="KAF2259779.1"/>
    <property type="molecule type" value="Genomic_DNA"/>
</dbReference>
<dbReference type="Pfam" id="PF24054">
    <property type="entry name" value="DUF7357"/>
    <property type="match status" value="1"/>
</dbReference>
<dbReference type="Proteomes" id="UP000800093">
    <property type="component" value="Unassembled WGS sequence"/>
</dbReference>
<evidence type="ECO:0000313" key="4">
    <source>
        <dbReference type="Proteomes" id="UP000800093"/>
    </source>
</evidence>
<organism evidence="3 4">
    <name type="scientific">Lojkania enalia</name>
    <dbReference type="NCBI Taxonomy" id="147567"/>
    <lineage>
        <taxon>Eukaryota</taxon>
        <taxon>Fungi</taxon>
        <taxon>Dikarya</taxon>
        <taxon>Ascomycota</taxon>
        <taxon>Pezizomycotina</taxon>
        <taxon>Dothideomycetes</taxon>
        <taxon>Pleosporomycetidae</taxon>
        <taxon>Pleosporales</taxon>
        <taxon>Pleosporales incertae sedis</taxon>
        <taxon>Lojkania</taxon>
    </lineage>
</organism>
<proteinExistence type="predicted"/>